<dbReference type="EMBL" id="CAKMRJ010005634">
    <property type="protein sequence ID" value="CAH1449380.1"/>
    <property type="molecule type" value="Genomic_DNA"/>
</dbReference>
<evidence type="ECO:0000313" key="3">
    <source>
        <dbReference type="Proteomes" id="UP001157418"/>
    </source>
</evidence>
<sequence length="266" mass="30593">MEKEQELMLKQALLEQELEFIENQLKNSETLRPNTFKLALNSTKSSKTVLGSLPRRTPKNTEEVTPDLPVEIKIKDFEYCYRYARSATEENFVEEKFSTIDRKNLSHYNFYKNANSLQVYEAFQLGLIGICKQETYLPSKSMEEKLERADILQLAKSRIEIFINKVFSFSADNKIFVNGYNANEKTLIYSKYSKEISPADEQLFLAYQNSLLKPDLIGEHVADICKTLHKSTSRYNCQCLTIKVASTTDNNNGKAIIKEDSSTSSR</sequence>
<name>A0AAU9PGV5_9ASTR</name>
<protein>
    <submittedName>
        <fullName evidence="2">Uncharacterized protein</fullName>
    </submittedName>
</protein>
<keyword evidence="3" id="KW-1185">Reference proteome</keyword>
<comment type="caution">
    <text evidence="2">The sequence shown here is derived from an EMBL/GenBank/DDBJ whole genome shotgun (WGS) entry which is preliminary data.</text>
</comment>
<accession>A0AAU9PGV5</accession>
<organism evidence="2 3">
    <name type="scientific">Lactuca virosa</name>
    <dbReference type="NCBI Taxonomy" id="75947"/>
    <lineage>
        <taxon>Eukaryota</taxon>
        <taxon>Viridiplantae</taxon>
        <taxon>Streptophyta</taxon>
        <taxon>Embryophyta</taxon>
        <taxon>Tracheophyta</taxon>
        <taxon>Spermatophyta</taxon>
        <taxon>Magnoliopsida</taxon>
        <taxon>eudicotyledons</taxon>
        <taxon>Gunneridae</taxon>
        <taxon>Pentapetalae</taxon>
        <taxon>asterids</taxon>
        <taxon>campanulids</taxon>
        <taxon>Asterales</taxon>
        <taxon>Asteraceae</taxon>
        <taxon>Cichorioideae</taxon>
        <taxon>Cichorieae</taxon>
        <taxon>Lactucinae</taxon>
        <taxon>Lactuca</taxon>
    </lineage>
</organism>
<proteinExistence type="predicted"/>
<evidence type="ECO:0000256" key="1">
    <source>
        <dbReference type="SAM" id="Coils"/>
    </source>
</evidence>
<evidence type="ECO:0000313" key="2">
    <source>
        <dbReference type="EMBL" id="CAH1449380.1"/>
    </source>
</evidence>
<gene>
    <name evidence="2" type="ORF">LVIROSA_LOCUS34866</name>
</gene>
<reference evidence="2 3" key="1">
    <citation type="submission" date="2022-01" db="EMBL/GenBank/DDBJ databases">
        <authorList>
            <person name="Xiong W."/>
            <person name="Schranz E."/>
        </authorList>
    </citation>
    <scope>NUCLEOTIDE SEQUENCE [LARGE SCALE GENOMIC DNA]</scope>
</reference>
<dbReference type="Proteomes" id="UP001157418">
    <property type="component" value="Unassembled WGS sequence"/>
</dbReference>
<feature type="coiled-coil region" evidence="1">
    <location>
        <begin position="4"/>
        <end position="31"/>
    </location>
</feature>
<keyword evidence="1" id="KW-0175">Coiled coil</keyword>
<dbReference type="AlphaFoldDB" id="A0AAU9PGV5"/>